<feature type="region of interest" description="Disordered" evidence="1">
    <location>
        <begin position="1"/>
        <end position="25"/>
    </location>
</feature>
<evidence type="ECO:0000313" key="3">
    <source>
        <dbReference type="Proteomes" id="UP001314263"/>
    </source>
</evidence>
<evidence type="ECO:0000256" key="1">
    <source>
        <dbReference type="SAM" id="MobiDB-lite"/>
    </source>
</evidence>
<reference evidence="2 3" key="1">
    <citation type="submission" date="2023-10" db="EMBL/GenBank/DDBJ databases">
        <authorList>
            <person name="Maclean D."/>
            <person name="Macfadyen A."/>
        </authorList>
    </citation>
    <scope>NUCLEOTIDE SEQUENCE [LARGE SCALE GENOMIC DNA]</scope>
</reference>
<accession>A0AAV1I3M2</accession>
<dbReference type="AlphaFoldDB" id="A0AAV1I3M2"/>
<comment type="caution">
    <text evidence="2">The sequence shown here is derived from an EMBL/GenBank/DDBJ whole genome shotgun (WGS) entry which is preliminary data.</text>
</comment>
<feature type="compositionally biased region" description="Polar residues" evidence="1">
    <location>
        <begin position="12"/>
        <end position="24"/>
    </location>
</feature>
<name>A0AAV1I3M2_9CHLO</name>
<gene>
    <name evidence="2" type="ORF">CVIRNUC_004150</name>
</gene>
<proteinExistence type="predicted"/>
<keyword evidence="3" id="KW-1185">Reference proteome</keyword>
<dbReference type="Proteomes" id="UP001314263">
    <property type="component" value="Unassembled WGS sequence"/>
</dbReference>
<organism evidence="2 3">
    <name type="scientific">Coccomyxa viridis</name>
    <dbReference type="NCBI Taxonomy" id="1274662"/>
    <lineage>
        <taxon>Eukaryota</taxon>
        <taxon>Viridiplantae</taxon>
        <taxon>Chlorophyta</taxon>
        <taxon>core chlorophytes</taxon>
        <taxon>Trebouxiophyceae</taxon>
        <taxon>Trebouxiophyceae incertae sedis</taxon>
        <taxon>Coccomyxaceae</taxon>
        <taxon>Coccomyxa</taxon>
    </lineage>
</organism>
<protein>
    <submittedName>
        <fullName evidence="2">Uncharacterized protein</fullName>
    </submittedName>
</protein>
<sequence>MRKQEARFVPQSPMNSDASVQNSGPHKEARRCFEYVGLLIGSQPLFFTIHRLHCDNGAEGKVQQLERRGRMWQVKETPEEAAKAVSRRYSCDARLAGHQQAGS</sequence>
<evidence type="ECO:0000313" key="2">
    <source>
        <dbReference type="EMBL" id="CAK0774254.1"/>
    </source>
</evidence>
<dbReference type="EMBL" id="CAUYUE010000005">
    <property type="protein sequence ID" value="CAK0774254.1"/>
    <property type="molecule type" value="Genomic_DNA"/>
</dbReference>